<organism evidence="1 2">
    <name type="scientific">Puccinia striiformis</name>
    <dbReference type="NCBI Taxonomy" id="27350"/>
    <lineage>
        <taxon>Eukaryota</taxon>
        <taxon>Fungi</taxon>
        <taxon>Dikarya</taxon>
        <taxon>Basidiomycota</taxon>
        <taxon>Pucciniomycotina</taxon>
        <taxon>Pucciniomycetes</taxon>
        <taxon>Pucciniales</taxon>
        <taxon>Pucciniaceae</taxon>
        <taxon>Puccinia</taxon>
    </lineage>
</organism>
<sequence>MEEETPEIKDFVGCLLVGYTRNLLSGTLFDQICLILNELCHLKIPAWSSIYWSQKRIRDLLGLEVKMQESVWGMPCAVLSSRRALQQHLAKPLVSPHIDFYPEDTKGVNQYKLSQSQKWLTMSPSLRTQMCVNNTKHFHNFEPLETYSKQLYVPIFFCIMDGELHAKCVIPTIRTTSWASYQLRIPQNIKFNDPTLFTVKTKEFAKEYPEIKQNNLPLSIICANKFFEVNGDNSPIHGGKRLGDFFHLISPSACMPMTHPETFRNAGTNIYPSTTLWQAYLQIYPTKNTTVMFLPCNRGYHERV</sequence>
<gene>
    <name evidence="1" type="ORF">PSTT_04164</name>
</gene>
<protein>
    <submittedName>
        <fullName evidence="1">Uncharacterized protein</fullName>
    </submittedName>
</protein>
<dbReference type="PANTHER" id="PTHR31912">
    <property type="entry name" value="IP13529P"/>
    <property type="match status" value="1"/>
</dbReference>
<evidence type="ECO:0000313" key="2">
    <source>
        <dbReference type="Proteomes" id="UP000239156"/>
    </source>
</evidence>
<comment type="caution">
    <text evidence="1">The sequence shown here is derived from an EMBL/GenBank/DDBJ whole genome shotgun (WGS) entry which is preliminary data.</text>
</comment>
<name>A0A2S4VTV9_9BASI</name>
<dbReference type="VEuPathDB" id="FungiDB:PSTT_04164"/>
<dbReference type="AlphaFoldDB" id="A0A2S4VTV9"/>
<reference evidence="1" key="1">
    <citation type="submission" date="2017-12" db="EMBL/GenBank/DDBJ databases">
        <title>Gene loss provides genomic basis for host adaptation in cereal stripe rust fungi.</title>
        <authorList>
            <person name="Xia C."/>
        </authorList>
    </citation>
    <scope>NUCLEOTIDE SEQUENCE [LARGE SCALE GENOMIC DNA]</scope>
    <source>
        <strain evidence="1">93-210</strain>
    </source>
</reference>
<proteinExistence type="predicted"/>
<dbReference type="EMBL" id="PKSL01000028">
    <property type="protein sequence ID" value="POW12918.1"/>
    <property type="molecule type" value="Genomic_DNA"/>
</dbReference>
<evidence type="ECO:0000313" key="1">
    <source>
        <dbReference type="EMBL" id="POW12918.1"/>
    </source>
</evidence>
<dbReference type="Proteomes" id="UP000239156">
    <property type="component" value="Unassembled WGS sequence"/>
</dbReference>
<dbReference type="VEuPathDB" id="FungiDB:PSHT_04922"/>
<keyword evidence="2" id="KW-1185">Reference proteome</keyword>
<dbReference type="PANTHER" id="PTHR31912:SF34">
    <property type="entry name" value="NOTOCHORD-RELATED PROTEIN"/>
    <property type="match status" value="1"/>
</dbReference>
<accession>A0A2S4VTV9</accession>